<evidence type="ECO:0000256" key="2">
    <source>
        <dbReference type="ARBA" id="ARBA00023043"/>
    </source>
</evidence>
<reference evidence="5" key="1">
    <citation type="submission" date="2023-06" db="EMBL/GenBank/DDBJ databases">
        <title>Genome-scale phylogeny and comparative genomics of the fungal order Sordariales.</title>
        <authorList>
            <consortium name="Lawrence Berkeley National Laboratory"/>
            <person name="Hensen N."/>
            <person name="Bonometti L."/>
            <person name="Westerberg I."/>
            <person name="Brannstrom I.O."/>
            <person name="Guillou S."/>
            <person name="Cros-Aarteil S."/>
            <person name="Calhoun S."/>
            <person name="Haridas S."/>
            <person name="Kuo A."/>
            <person name="Mondo S."/>
            <person name="Pangilinan J."/>
            <person name="Riley R."/>
            <person name="LaButti K."/>
            <person name="Andreopoulos B."/>
            <person name="Lipzen A."/>
            <person name="Chen C."/>
            <person name="Yanf M."/>
            <person name="Daum C."/>
            <person name="Ng V."/>
            <person name="Clum A."/>
            <person name="Steindorff A."/>
            <person name="Ohm R."/>
            <person name="Martin F."/>
            <person name="Silar P."/>
            <person name="Natvig D."/>
            <person name="Lalanne C."/>
            <person name="Gautier V."/>
            <person name="Ament-velasquez S.L."/>
            <person name="Kruys A."/>
            <person name="Hutchinson M.I."/>
            <person name="Powell A.J."/>
            <person name="Barry K."/>
            <person name="Miller A.N."/>
            <person name="Grigoriev I.V."/>
            <person name="Debuchy R."/>
            <person name="Gladieux P."/>
            <person name="Thoren M.H."/>
            <person name="Johannesson H."/>
        </authorList>
    </citation>
    <scope>NUCLEOTIDE SEQUENCE</scope>
    <source>
        <strain evidence="5">SMH3187-1</strain>
    </source>
</reference>
<comment type="caution">
    <text evidence="5">The sequence shown here is derived from an EMBL/GenBank/DDBJ whole genome shotgun (WGS) entry which is preliminary data.</text>
</comment>
<dbReference type="Gene3D" id="1.25.40.20">
    <property type="entry name" value="Ankyrin repeat-containing domain"/>
    <property type="match status" value="2"/>
</dbReference>
<dbReference type="SUPFAM" id="SSF48403">
    <property type="entry name" value="Ankyrin repeat"/>
    <property type="match status" value="1"/>
</dbReference>
<evidence type="ECO:0000256" key="3">
    <source>
        <dbReference type="PROSITE-ProRule" id="PRU00023"/>
    </source>
</evidence>
<keyword evidence="6" id="KW-1185">Reference proteome</keyword>
<feature type="compositionally biased region" description="Basic and acidic residues" evidence="4">
    <location>
        <begin position="107"/>
        <end position="123"/>
    </location>
</feature>
<feature type="compositionally biased region" description="Basic residues" evidence="4">
    <location>
        <begin position="16"/>
        <end position="27"/>
    </location>
</feature>
<feature type="region of interest" description="Disordered" evidence="4">
    <location>
        <begin position="1"/>
        <end position="27"/>
    </location>
</feature>
<dbReference type="Proteomes" id="UP001172155">
    <property type="component" value="Unassembled WGS sequence"/>
</dbReference>
<dbReference type="PANTHER" id="PTHR24134">
    <property type="entry name" value="ANKYRIN REPEAT-CONTAINING PROTEIN DDB_G0279043"/>
    <property type="match status" value="1"/>
</dbReference>
<dbReference type="AlphaFoldDB" id="A0AA40KB77"/>
<evidence type="ECO:0008006" key="7">
    <source>
        <dbReference type="Google" id="ProtNLM"/>
    </source>
</evidence>
<dbReference type="PROSITE" id="PS50297">
    <property type="entry name" value="ANK_REP_REGION"/>
    <property type="match status" value="1"/>
</dbReference>
<dbReference type="PROSITE" id="PS50088">
    <property type="entry name" value="ANK_REPEAT"/>
    <property type="match status" value="1"/>
</dbReference>
<feature type="compositionally biased region" description="Low complexity" evidence="4">
    <location>
        <begin position="163"/>
        <end position="184"/>
    </location>
</feature>
<evidence type="ECO:0000256" key="4">
    <source>
        <dbReference type="SAM" id="MobiDB-lite"/>
    </source>
</evidence>
<dbReference type="InterPro" id="IPR036770">
    <property type="entry name" value="Ankyrin_rpt-contain_sf"/>
</dbReference>
<dbReference type="SMART" id="SM00248">
    <property type="entry name" value="ANK"/>
    <property type="match status" value="3"/>
</dbReference>
<organism evidence="5 6">
    <name type="scientific">Schizothecium vesticola</name>
    <dbReference type="NCBI Taxonomy" id="314040"/>
    <lineage>
        <taxon>Eukaryota</taxon>
        <taxon>Fungi</taxon>
        <taxon>Dikarya</taxon>
        <taxon>Ascomycota</taxon>
        <taxon>Pezizomycotina</taxon>
        <taxon>Sordariomycetes</taxon>
        <taxon>Sordariomycetidae</taxon>
        <taxon>Sordariales</taxon>
        <taxon>Schizotheciaceae</taxon>
        <taxon>Schizothecium</taxon>
    </lineage>
</organism>
<keyword evidence="1" id="KW-0677">Repeat</keyword>
<gene>
    <name evidence="5" type="ORF">B0T18DRAFT_1756</name>
</gene>
<evidence type="ECO:0000313" key="6">
    <source>
        <dbReference type="Proteomes" id="UP001172155"/>
    </source>
</evidence>
<protein>
    <recommendedName>
        <fullName evidence="7">Ankyrin</fullName>
    </recommendedName>
</protein>
<keyword evidence="2 3" id="KW-0040">ANK repeat</keyword>
<sequence>MEGVISSPSPPAGGKNIRRGRREKPWPRAKQRKLLRLYVCTQSERLPLKKILEHLKDGAFDPRQRNTHKHLRSLLPDRRIDDWRPRDAATMLIRVRFLRSVKAERRMRQLKTRHDPHSYHRPDYSPGSSSAEDSYGGLLLPGPPPPLITDGLPRPVPAVSSQADSSASNTPPAASAGSASTPESSPREKSPSRSAKSTSSIKSAFKRRSWASVLSSISSGISSLARSSSSASSKGLNLNDHGANMALSKLTREDFLALLDEKPKKNGTVVKVPQTFFRKYSNYAPTDEELNAAVVRMCCSASVGTEPGCVHERLSRAINAQRTEGPAFRDFWVTEAEVNQVDKFGNTLLHVAARWGARVSLLLLILRHTYDVQAVNQRGETFLHVYDPPAHPHLRPVSFLNLVRCLRARGFDFCQRDADKQIFLHRLVAKKEFPIAALHCVFREVGYGTARFLVANKAADGERLYQRVCKNLAQQSTKLSRIFGDESEFIRRYLPEFTDSGPSSKASSTRDVVTPDSGRMSWMHGCPHCEQHQFQTDEAGAPLGNDSSALLVKRTPLMDLLHKIASGRGDASDKDVEAKIEKLLVAGAKGVNQARDADLNARDTEGNTALHYAAEFGLVPAVKFLCASRAPINVFNNCGNTPLQLVKYAIQRTDVRSDIHMEARYLRCAVLLLEKGAFDQAKFVSERSMIFPYDVFDGSERSIANLAKQGVANQCRGLHLLASSSGGGGHHHMPMICHHEDGHNHQQFPEEHMSLEFQTSAIL</sequence>
<evidence type="ECO:0000256" key="1">
    <source>
        <dbReference type="ARBA" id="ARBA00022737"/>
    </source>
</evidence>
<feature type="region of interest" description="Disordered" evidence="4">
    <location>
        <begin position="107"/>
        <end position="201"/>
    </location>
</feature>
<accession>A0AA40KB77</accession>
<dbReference type="Pfam" id="PF13857">
    <property type="entry name" value="Ank_5"/>
    <property type="match status" value="1"/>
</dbReference>
<feature type="repeat" description="ANK" evidence="3">
    <location>
        <begin position="605"/>
        <end position="637"/>
    </location>
</feature>
<name>A0AA40KB77_9PEZI</name>
<evidence type="ECO:0000313" key="5">
    <source>
        <dbReference type="EMBL" id="KAK0752729.1"/>
    </source>
</evidence>
<dbReference type="InterPro" id="IPR002110">
    <property type="entry name" value="Ankyrin_rpt"/>
</dbReference>
<proteinExistence type="predicted"/>
<feature type="compositionally biased region" description="Low complexity" evidence="4">
    <location>
        <begin position="192"/>
        <end position="201"/>
    </location>
</feature>
<dbReference type="EMBL" id="JAUKUD010000001">
    <property type="protein sequence ID" value="KAK0752729.1"/>
    <property type="molecule type" value="Genomic_DNA"/>
</dbReference>
<dbReference type="PANTHER" id="PTHR24134:SF9">
    <property type="entry name" value="ANKYRIN REPEAT AND SOCS BOX PROTEIN 8"/>
    <property type="match status" value="1"/>
</dbReference>